<evidence type="ECO:0000313" key="2">
    <source>
        <dbReference type="Proteomes" id="UP000257323"/>
    </source>
</evidence>
<accession>A0A3E2BPI5</accession>
<sequence>MAEPPEKNTQNSFLPFYLFNLWEGQKTGRLLLNPGPYEKVFCLVKGELTPVKKYFPEKDFLDWLQETGRIEPPLRLNRQLLGADNISSILAVLIEHGFLPAREALDLTAEFLAVKLIDYFNLPPVRLLFEEEDIPAEEVIVLGLFTPDLILRGFRQISRIEHLARWLPAEKEIIVRQAPAYARRLDLKSPELYLWHQLQAPQSFGQLLQKSWLGPTETRKTLLALACLKLVDFNLNQAALENNGRGSQPDLEKCLLAFNEKSAFIYRYVAKQLGPVAFNLIEKCYREVQEYLDPIFRNLEIRPDGSFEPRAMLKLSLNELGPEDKKNLLRGFDEILAAELLMVKKNLGNQHEETVARYLARTGELT</sequence>
<dbReference type="Proteomes" id="UP000257323">
    <property type="component" value="Unassembled WGS sequence"/>
</dbReference>
<protein>
    <submittedName>
        <fullName evidence="1">Uncharacterized protein</fullName>
    </submittedName>
</protein>
<evidence type="ECO:0000313" key="1">
    <source>
        <dbReference type="EMBL" id="RFT16639.1"/>
    </source>
</evidence>
<proteinExistence type="predicted"/>
<name>A0A3E2BPI5_9BACT</name>
<comment type="caution">
    <text evidence="1">The sequence shown here is derived from an EMBL/GenBank/DDBJ whole genome shotgun (WGS) entry which is preliminary data.</text>
</comment>
<gene>
    <name evidence="1" type="ORF">OP8BY_1252</name>
</gene>
<reference evidence="1 2" key="1">
    <citation type="submission" date="2018-08" db="EMBL/GenBank/DDBJ databases">
        <title>Genome analysis of the thermophilic bacterium of the candidate phylum Aminicenantes from deep subsurface aquifer revealed its physiology and ecological role.</title>
        <authorList>
            <person name="Kadnikov V.V."/>
            <person name="Mardanov A.V."/>
            <person name="Beletsky A.V."/>
            <person name="Karnachuk O.V."/>
            <person name="Ravin N.V."/>
        </authorList>
    </citation>
    <scope>NUCLEOTIDE SEQUENCE [LARGE SCALE GENOMIC DNA]</scope>
    <source>
        <strain evidence="1">BY38</strain>
    </source>
</reference>
<dbReference type="AlphaFoldDB" id="A0A3E2BPI5"/>
<organism evidence="1 2">
    <name type="scientific">Candidatus Saccharicenans subterraneus</name>
    <dbReference type="NCBI Taxonomy" id="2508984"/>
    <lineage>
        <taxon>Bacteria</taxon>
        <taxon>Candidatus Aminicenantota</taxon>
        <taxon>Candidatus Aminicenantia</taxon>
        <taxon>Candidatus Aminicenantales</taxon>
        <taxon>Candidatus Saccharicenantaceae</taxon>
        <taxon>Candidatus Saccharicenans</taxon>
    </lineage>
</organism>
<dbReference type="EMBL" id="QUAH01000002">
    <property type="protein sequence ID" value="RFT16639.1"/>
    <property type="molecule type" value="Genomic_DNA"/>
</dbReference>